<dbReference type="RefSeq" id="YP_009398502.1">
    <property type="nucleotide sequence ID" value="NC_035292.1"/>
</dbReference>
<proteinExistence type="predicted"/>
<name>A0A1Z1MNP7_9FLOR</name>
<dbReference type="AlphaFoldDB" id="A0A1Z1MNP7"/>
<protein>
    <submittedName>
        <fullName evidence="1">Uncharacterized protein</fullName>
    </submittedName>
</protein>
<organism evidence="1">
    <name type="scientific">Lophocladia kuetzingii</name>
    <dbReference type="NCBI Taxonomy" id="675577"/>
    <lineage>
        <taxon>Eukaryota</taxon>
        <taxon>Rhodophyta</taxon>
        <taxon>Florideophyceae</taxon>
        <taxon>Rhodymeniophycidae</taxon>
        <taxon>Ceramiales</taxon>
        <taxon>Rhodomelaceae</taxon>
        <taxon>Lophothalieae</taxon>
        <taxon>Lophocladia</taxon>
    </lineage>
</organism>
<reference evidence="1" key="1">
    <citation type="journal article" date="2017" name="J. Phycol.">
        <title>Analysis of chloroplast genomes and a supermatrix inform reclassification of the Rhodomelaceae (Rhodophyta).</title>
        <authorList>
            <person name="Diaz-Tapia P."/>
            <person name="Maggs C.A."/>
            <person name="West J.A."/>
            <person name="Verbruggen H."/>
        </authorList>
    </citation>
    <scope>NUCLEOTIDE SEQUENCE</scope>
    <source>
        <strain evidence="1">PD1509</strain>
    </source>
</reference>
<evidence type="ECO:0000313" key="1">
    <source>
        <dbReference type="EMBL" id="ARW67688.1"/>
    </source>
</evidence>
<dbReference type="EMBL" id="MF101448">
    <property type="protein sequence ID" value="ARW67688.1"/>
    <property type="molecule type" value="Genomic_DNA"/>
</dbReference>
<keyword evidence="1" id="KW-0934">Plastid</keyword>
<accession>A0A1Z1MNP7</accession>
<keyword evidence="1" id="KW-0150">Chloroplast</keyword>
<dbReference type="GeneID" id="33361042"/>
<geneLocation type="chloroplast" evidence="1"/>
<gene>
    <name evidence="1" type="primary">orf61</name>
</gene>
<sequence>MINIFPCMLLIRCLASIELAMILGGLPATMALLWVLLKIGLTNIRIAPISYLRYLLYYVQS</sequence>